<feature type="coiled-coil region" evidence="9">
    <location>
        <begin position="4"/>
        <end position="61"/>
    </location>
</feature>
<dbReference type="SUPFAM" id="SSF58038">
    <property type="entry name" value="SNARE fusion complex"/>
    <property type="match status" value="1"/>
</dbReference>
<dbReference type="GO" id="GO:0048280">
    <property type="term" value="P:vesicle fusion with Golgi apparatus"/>
    <property type="evidence" value="ECO:0007669"/>
    <property type="project" value="TreeGrafter"/>
</dbReference>
<evidence type="ECO:0000256" key="8">
    <source>
        <dbReference type="ARBA" id="ARBA00023136"/>
    </source>
</evidence>
<dbReference type="GO" id="GO:0006896">
    <property type="term" value="P:Golgi to vacuole transport"/>
    <property type="evidence" value="ECO:0007669"/>
    <property type="project" value="TreeGrafter"/>
</dbReference>
<evidence type="ECO:0000256" key="3">
    <source>
        <dbReference type="ARBA" id="ARBA00022448"/>
    </source>
</evidence>
<evidence type="ECO:0000313" key="13">
    <source>
        <dbReference type="EnsemblMetazoa" id="XP_020900171.1"/>
    </source>
</evidence>
<dbReference type="Pfam" id="PF05008">
    <property type="entry name" value="V-SNARE"/>
    <property type="match status" value="1"/>
</dbReference>
<dbReference type="GO" id="GO:0005829">
    <property type="term" value="C:cytosol"/>
    <property type="evidence" value="ECO:0007669"/>
    <property type="project" value="GOC"/>
</dbReference>
<dbReference type="GO" id="GO:0000149">
    <property type="term" value="F:SNARE binding"/>
    <property type="evidence" value="ECO:0007669"/>
    <property type="project" value="TreeGrafter"/>
</dbReference>
<organism evidence="13 14">
    <name type="scientific">Exaiptasia diaphana</name>
    <name type="common">Tropical sea anemone</name>
    <name type="synonym">Aiptasia pulchella</name>
    <dbReference type="NCBI Taxonomy" id="2652724"/>
    <lineage>
        <taxon>Eukaryota</taxon>
        <taxon>Metazoa</taxon>
        <taxon>Cnidaria</taxon>
        <taxon>Anthozoa</taxon>
        <taxon>Hexacorallia</taxon>
        <taxon>Actiniaria</taxon>
        <taxon>Aiptasiidae</taxon>
        <taxon>Exaiptasia</taxon>
    </lineage>
</organism>
<keyword evidence="8 11" id="KW-0472">Membrane</keyword>
<dbReference type="KEGG" id="epa:110238829"/>
<keyword evidence="7 9" id="KW-0175">Coiled coil</keyword>
<dbReference type="SMART" id="SM00397">
    <property type="entry name" value="t_SNARE"/>
    <property type="match status" value="1"/>
</dbReference>
<evidence type="ECO:0000256" key="4">
    <source>
        <dbReference type="ARBA" id="ARBA00022692"/>
    </source>
</evidence>
<reference evidence="13" key="1">
    <citation type="submission" date="2022-11" db="UniProtKB">
        <authorList>
            <consortium name="EnsemblMetazoa"/>
        </authorList>
    </citation>
    <scope>IDENTIFICATION</scope>
</reference>
<dbReference type="GO" id="GO:0006891">
    <property type="term" value="P:intra-Golgi vesicle-mediated transport"/>
    <property type="evidence" value="ECO:0007669"/>
    <property type="project" value="TreeGrafter"/>
</dbReference>
<dbReference type="Gene3D" id="1.20.5.110">
    <property type="match status" value="1"/>
</dbReference>
<evidence type="ECO:0000256" key="7">
    <source>
        <dbReference type="ARBA" id="ARBA00023054"/>
    </source>
</evidence>
<evidence type="ECO:0000256" key="1">
    <source>
        <dbReference type="ARBA" id="ARBA00004211"/>
    </source>
</evidence>
<evidence type="ECO:0000256" key="9">
    <source>
        <dbReference type="SAM" id="Coils"/>
    </source>
</evidence>
<dbReference type="CDD" id="cd15890">
    <property type="entry name" value="SNARE_Vti1b"/>
    <property type="match status" value="1"/>
</dbReference>
<dbReference type="Proteomes" id="UP000887567">
    <property type="component" value="Unplaced"/>
</dbReference>
<dbReference type="GO" id="GO:1903076">
    <property type="term" value="P:regulation of protein localization to plasma membrane"/>
    <property type="evidence" value="ECO:0007669"/>
    <property type="project" value="TreeGrafter"/>
</dbReference>
<comment type="subcellular location">
    <subcellularLocation>
        <location evidence="1">Membrane</location>
        <topology evidence="1">Single-pass type IV membrane protein</topology>
    </subcellularLocation>
</comment>
<evidence type="ECO:0000256" key="6">
    <source>
        <dbReference type="ARBA" id="ARBA00022989"/>
    </source>
</evidence>
<dbReference type="FunFam" id="1.20.5.110:FF:000002">
    <property type="entry name" value="Vesicle transport through interaction with t-SNAREsB"/>
    <property type="match status" value="1"/>
</dbReference>
<dbReference type="GO" id="GO:0012507">
    <property type="term" value="C:ER to Golgi transport vesicle membrane"/>
    <property type="evidence" value="ECO:0007669"/>
    <property type="project" value="TreeGrafter"/>
</dbReference>
<evidence type="ECO:0000256" key="5">
    <source>
        <dbReference type="ARBA" id="ARBA00022927"/>
    </source>
</evidence>
<evidence type="ECO:0000256" key="2">
    <source>
        <dbReference type="ARBA" id="ARBA00006108"/>
    </source>
</evidence>
<evidence type="ECO:0000259" key="12">
    <source>
        <dbReference type="SMART" id="SM00397"/>
    </source>
</evidence>
<dbReference type="InterPro" id="IPR010989">
    <property type="entry name" value="SNARE"/>
</dbReference>
<dbReference type="OrthoDB" id="430637at2759"/>
<dbReference type="GO" id="GO:0016236">
    <property type="term" value="P:macroautophagy"/>
    <property type="evidence" value="ECO:0007669"/>
    <property type="project" value="TreeGrafter"/>
</dbReference>
<dbReference type="Gene3D" id="1.20.58.400">
    <property type="entry name" value="t-snare proteins"/>
    <property type="match status" value="1"/>
</dbReference>
<comment type="similarity">
    <text evidence="2">Belongs to the VTI1 family.</text>
</comment>
<dbReference type="PANTHER" id="PTHR21230">
    <property type="entry name" value="VESICLE TRANSPORT V-SNARE PROTEIN VTI1-RELATED"/>
    <property type="match status" value="1"/>
</dbReference>
<evidence type="ECO:0000256" key="10">
    <source>
        <dbReference type="SAM" id="MobiDB-lite"/>
    </source>
</evidence>
<dbReference type="InterPro" id="IPR000727">
    <property type="entry name" value="T_SNARE_dom"/>
</dbReference>
<dbReference type="InterPro" id="IPR007705">
    <property type="entry name" value="Vesicle_trsprt_v-SNARE_N"/>
</dbReference>
<keyword evidence="5" id="KW-0653">Protein transport</keyword>
<dbReference type="GO" id="GO:0031201">
    <property type="term" value="C:SNARE complex"/>
    <property type="evidence" value="ECO:0007669"/>
    <property type="project" value="TreeGrafter"/>
</dbReference>
<dbReference type="GO" id="GO:0005794">
    <property type="term" value="C:Golgi apparatus"/>
    <property type="evidence" value="ECO:0007669"/>
    <property type="project" value="TreeGrafter"/>
</dbReference>
<dbReference type="Pfam" id="PF12352">
    <property type="entry name" value="V-SNARE_C"/>
    <property type="match status" value="1"/>
</dbReference>
<feature type="region of interest" description="Disordered" evidence="10">
    <location>
        <begin position="88"/>
        <end position="114"/>
    </location>
</feature>
<dbReference type="AlphaFoldDB" id="A0A913X7H0"/>
<dbReference type="GO" id="GO:0005484">
    <property type="term" value="F:SNAP receptor activity"/>
    <property type="evidence" value="ECO:0007669"/>
    <property type="project" value="TreeGrafter"/>
</dbReference>
<evidence type="ECO:0000256" key="11">
    <source>
        <dbReference type="SAM" id="Phobius"/>
    </source>
</evidence>
<dbReference type="SUPFAM" id="SSF47661">
    <property type="entry name" value="t-snare proteins"/>
    <property type="match status" value="1"/>
</dbReference>
<keyword evidence="4 11" id="KW-0812">Transmembrane</keyword>
<dbReference type="GO" id="GO:0005789">
    <property type="term" value="C:endoplasmic reticulum membrane"/>
    <property type="evidence" value="ECO:0007669"/>
    <property type="project" value="TreeGrafter"/>
</dbReference>
<dbReference type="GO" id="GO:0031902">
    <property type="term" value="C:late endosome membrane"/>
    <property type="evidence" value="ECO:0007669"/>
    <property type="project" value="TreeGrafter"/>
</dbReference>
<accession>A0A913X7H0</accession>
<dbReference type="RefSeq" id="XP_020900171.1">
    <property type="nucleotide sequence ID" value="XM_021044512.2"/>
</dbReference>
<keyword evidence="6 11" id="KW-1133">Transmembrane helix</keyword>
<feature type="domain" description="T-SNARE coiled-coil homology" evidence="12">
    <location>
        <begin position="119"/>
        <end position="186"/>
    </location>
</feature>
<sequence>MTSSEKYEELEEELKALYEDVNTKILHRIPKLSGEKKKLAIREVEKQIEDANIMIEDMELEAGHAPGAYRNPMTSRVRSYKRDFEKLRKDLGKPSGGPRVTFGREELFDSNPESDQKFRVNQATESLNRTSESIARSTRVAVETEQIGGEIIEDLGDQRESLIRTRDRLKETHQDLGRSRRILNSMAIRVATNKLLLLMIIVVELAILGAVVYLKFFKK</sequence>
<protein>
    <recommendedName>
        <fullName evidence="12">t-SNARE coiled-coil homology domain-containing protein</fullName>
    </recommendedName>
</protein>
<dbReference type="InterPro" id="IPR038407">
    <property type="entry name" value="v-SNARE_N_sf"/>
</dbReference>
<keyword evidence="3" id="KW-0813">Transport</keyword>
<dbReference type="GO" id="GO:0042147">
    <property type="term" value="P:retrograde transport, endosome to Golgi"/>
    <property type="evidence" value="ECO:0007669"/>
    <property type="project" value="TreeGrafter"/>
</dbReference>
<feature type="transmembrane region" description="Helical" evidence="11">
    <location>
        <begin position="195"/>
        <end position="214"/>
    </location>
</feature>
<dbReference type="OMA" id="YRRVMTN"/>
<dbReference type="EnsemblMetazoa" id="XM_021044512.2">
    <property type="protein sequence ID" value="XP_020900171.1"/>
    <property type="gene ID" value="LOC110238829"/>
</dbReference>
<proteinExistence type="inferred from homology"/>
<dbReference type="GeneID" id="110238829"/>
<dbReference type="PANTHER" id="PTHR21230:SF89">
    <property type="entry name" value="VESICLE TRANSPORT THROUGH INTERACTION WITH T-SNARES HOMOLOG 1B"/>
    <property type="match status" value="1"/>
</dbReference>
<evidence type="ECO:0000313" key="14">
    <source>
        <dbReference type="Proteomes" id="UP000887567"/>
    </source>
</evidence>
<dbReference type="GO" id="GO:0006886">
    <property type="term" value="P:intracellular protein transport"/>
    <property type="evidence" value="ECO:0007669"/>
    <property type="project" value="InterPro"/>
</dbReference>
<name>A0A913X7H0_EXADI</name>
<keyword evidence="14" id="KW-1185">Reference proteome</keyword>